<name>A0ABP1NUW9_XYLVO</name>
<dbReference type="Proteomes" id="UP001642520">
    <property type="component" value="Unassembled WGS sequence"/>
</dbReference>
<feature type="region of interest" description="Disordered" evidence="1">
    <location>
        <begin position="390"/>
        <end position="415"/>
    </location>
</feature>
<accession>A0ABP1NUW9</accession>
<dbReference type="EMBL" id="CAXAJV020001293">
    <property type="protein sequence ID" value="CAL7944831.1"/>
    <property type="molecule type" value="Genomic_DNA"/>
</dbReference>
<feature type="compositionally biased region" description="Basic and acidic residues" evidence="1">
    <location>
        <begin position="237"/>
        <end position="253"/>
    </location>
</feature>
<feature type="signal peptide" evidence="2">
    <location>
        <begin position="1"/>
        <end position="19"/>
    </location>
</feature>
<feature type="region of interest" description="Disordered" evidence="1">
    <location>
        <begin position="237"/>
        <end position="315"/>
    </location>
</feature>
<protein>
    <submittedName>
        <fullName evidence="3">Uncharacterized protein</fullName>
    </submittedName>
</protein>
<feature type="compositionally biased region" description="Polar residues" evidence="1">
    <location>
        <begin position="390"/>
        <end position="409"/>
    </location>
</feature>
<feature type="compositionally biased region" description="Polar residues" evidence="1">
    <location>
        <begin position="254"/>
        <end position="272"/>
    </location>
</feature>
<sequence>MNPRRWNLVLIMMIALVSTGNQTPSKESTEESTTHEANQPQKRRATVADQSFSARSYWVHILREFVFKTISPPPAGNNQLYKRLLEAPFYGGPYPIVPSDATSIVLSRGDVYQLPNGYWLLCQQGCSDCDACTQHTHPTIKWVLRRIKRVPSHGSTRHDLQLTLMPQIDGSYHMRSLWPQSYVYVTSQGEQDQYLNDVHSYRNDGSAYVVIEDGFAGQRRKSGNFWKYVDRTSLPDRRAVEKPSNDTVSEERTGNSTEENVESTTAMPNNKTTVEEQRTEENVKSQDPQVGSTDTKNGSTSTDVRSSDNGSGRVKQLTPKLILGTDQLGQKHLVHVVPADASTNTSLMNSVISNVFGSAGGNKTAYQRILRRIFDSLNSNRRSIESFLEPSTSTEKMNQPSEVHQQQETRGGFPDLRQTGLLYPLYNKGIRNGSLSRDRWPYILNWSKQGRLSNNDPLLDRFANSTASFGRKSNSSYIVHPEVLNSIIKNKNVSDKFHSKLRMNNHNNNNTFDGSFKANNVSRKSQDYSNSRKYKILVTTESTTRSGRTVNNKKGTQNYS</sequence>
<keyword evidence="2" id="KW-0732">Signal</keyword>
<feature type="compositionally biased region" description="Basic and acidic residues" evidence="1">
    <location>
        <begin position="273"/>
        <end position="284"/>
    </location>
</feature>
<reference evidence="3 4" key="1">
    <citation type="submission" date="2024-08" db="EMBL/GenBank/DDBJ databases">
        <authorList>
            <person name="Will J Nash"/>
            <person name="Angela Man"/>
            <person name="Seanna McTaggart"/>
            <person name="Kendall Baker"/>
            <person name="Tom Barker"/>
            <person name="Leah Catchpole"/>
            <person name="Alex Durrant"/>
            <person name="Karim Gharbi"/>
            <person name="Naomi Irish"/>
            <person name="Gemy Kaithakottil"/>
            <person name="Debby Ku"/>
            <person name="Aaliyah Providence"/>
            <person name="Felix Shaw"/>
            <person name="David Swarbreck"/>
            <person name="Chris Watkins"/>
            <person name="Ann M. McCartney"/>
            <person name="Giulio Formenti"/>
            <person name="Alice Mouton"/>
            <person name="Noel Vella"/>
            <person name="Bjorn M von Reumont"/>
            <person name="Adriana Vella"/>
            <person name="Wilfried Haerty"/>
        </authorList>
    </citation>
    <scope>NUCLEOTIDE SEQUENCE [LARGE SCALE GENOMIC DNA]</scope>
</reference>
<feature type="region of interest" description="Disordered" evidence="1">
    <location>
        <begin position="21"/>
        <end position="46"/>
    </location>
</feature>
<evidence type="ECO:0000256" key="1">
    <source>
        <dbReference type="SAM" id="MobiDB-lite"/>
    </source>
</evidence>
<feature type="chain" id="PRO_5046846343" evidence="2">
    <location>
        <begin position="20"/>
        <end position="560"/>
    </location>
</feature>
<evidence type="ECO:0000313" key="4">
    <source>
        <dbReference type="Proteomes" id="UP001642520"/>
    </source>
</evidence>
<evidence type="ECO:0000256" key="2">
    <source>
        <dbReference type="SAM" id="SignalP"/>
    </source>
</evidence>
<evidence type="ECO:0000313" key="3">
    <source>
        <dbReference type="EMBL" id="CAL7944831.1"/>
    </source>
</evidence>
<keyword evidence="4" id="KW-1185">Reference proteome</keyword>
<feature type="region of interest" description="Disordered" evidence="1">
    <location>
        <begin position="506"/>
        <end position="530"/>
    </location>
</feature>
<proteinExistence type="predicted"/>
<organism evidence="3 4">
    <name type="scientific">Xylocopa violacea</name>
    <name type="common">Violet carpenter bee</name>
    <name type="synonym">Apis violacea</name>
    <dbReference type="NCBI Taxonomy" id="135666"/>
    <lineage>
        <taxon>Eukaryota</taxon>
        <taxon>Metazoa</taxon>
        <taxon>Ecdysozoa</taxon>
        <taxon>Arthropoda</taxon>
        <taxon>Hexapoda</taxon>
        <taxon>Insecta</taxon>
        <taxon>Pterygota</taxon>
        <taxon>Neoptera</taxon>
        <taxon>Endopterygota</taxon>
        <taxon>Hymenoptera</taxon>
        <taxon>Apocrita</taxon>
        <taxon>Aculeata</taxon>
        <taxon>Apoidea</taxon>
        <taxon>Anthophila</taxon>
        <taxon>Apidae</taxon>
        <taxon>Xylocopa</taxon>
        <taxon>Xylocopa</taxon>
    </lineage>
</organism>
<comment type="caution">
    <text evidence="3">The sequence shown here is derived from an EMBL/GenBank/DDBJ whole genome shotgun (WGS) entry which is preliminary data.</text>
</comment>
<gene>
    <name evidence="3" type="ORF">XYLVIOL_LOCUS6871</name>
</gene>
<feature type="compositionally biased region" description="Polar residues" evidence="1">
    <location>
        <begin position="285"/>
        <end position="310"/>
    </location>
</feature>